<name>A0ABU2YX17_9ACTN</name>
<evidence type="ECO:0000256" key="1">
    <source>
        <dbReference type="SAM" id="MobiDB-lite"/>
    </source>
</evidence>
<reference evidence="2" key="1">
    <citation type="submission" date="2024-05" db="EMBL/GenBank/DDBJ databases">
        <title>30 novel species of actinomycetes from the DSMZ collection.</title>
        <authorList>
            <person name="Nouioui I."/>
        </authorList>
    </citation>
    <scope>NUCLEOTIDE SEQUENCE</scope>
    <source>
        <strain evidence="2">DSM 3412</strain>
    </source>
</reference>
<gene>
    <name evidence="2" type="ORF">RM704_15575</name>
</gene>
<dbReference type="Proteomes" id="UP001180737">
    <property type="component" value="Unassembled WGS sequence"/>
</dbReference>
<dbReference type="EMBL" id="JAVRFJ010000012">
    <property type="protein sequence ID" value="MDT0568872.1"/>
    <property type="molecule type" value="Genomic_DNA"/>
</dbReference>
<accession>A0ABU2YX17</accession>
<keyword evidence="3" id="KW-1185">Reference proteome</keyword>
<evidence type="ECO:0008006" key="4">
    <source>
        <dbReference type="Google" id="ProtNLM"/>
    </source>
</evidence>
<feature type="compositionally biased region" description="Acidic residues" evidence="1">
    <location>
        <begin position="40"/>
        <end position="81"/>
    </location>
</feature>
<proteinExistence type="predicted"/>
<sequence length="251" mass="26701">MHAPLPVHPLTGLTAVGWRKARPGEDDELHPVWPILGGAPDEDDGQDGDGDEGDDDGQDDDAEAGDDDQDGEGEDDADPEGADQLGDKGKRALASMKGKWRSERDKRRDLERRLADKDKGGGDDAVAKATAAATAAANTRILKAEIRAAAAKKLADPRDALRFIDLEQFEVGDDGEVDAEEIAEAIEDLIKDKPYLGAATAKRFQGTGDGGAARKAGRPKQLTERDLKNMSAEQIVKAQEDGRLDDLLGAG</sequence>
<evidence type="ECO:0000313" key="3">
    <source>
        <dbReference type="Proteomes" id="UP001180737"/>
    </source>
</evidence>
<dbReference type="RefSeq" id="WP_033524626.1">
    <property type="nucleotide sequence ID" value="NZ_JAVRFJ010000012.1"/>
</dbReference>
<protein>
    <recommendedName>
        <fullName evidence="4">Scaffolding protein</fullName>
    </recommendedName>
</protein>
<organism evidence="2 3">
    <name type="scientific">Streptomyces gottesmaniae</name>
    <dbReference type="NCBI Taxonomy" id="3075518"/>
    <lineage>
        <taxon>Bacteria</taxon>
        <taxon>Bacillati</taxon>
        <taxon>Actinomycetota</taxon>
        <taxon>Actinomycetes</taxon>
        <taxon>Kitasatosporales</taxon>
        <taxon>Streptomycetaceae</taxon>
        <taxon>Streptomyces</taxon>
    </lineage>
</organism>
<feature type="region of interest" description="Disordered" evidence="1">
    <location>
        <begin position="1"/>
        <end position="134"/>
    </location>
</feature>
<feature type="region of interest" description="Disordered" evidence="1">
    <location>
        <begin position="202"/>
        <end position="228"/>
    </location>
</feature>
<comment type="caution">
    <text evidence="2">The sequence shown here is derived from an EMBL/GenBank/DDBJ whole genome shotgun (WGS) entry which is preliminary data.</text>
</comment>
<feature type="compositionally biased region" description="Basic and acidic residues" evidence="1">
    <location>
        <begin position="100"/>
        <end position="126"/>
    </location>
</feature>
<evidence type="ECO:0000313" key="2">
    <source>
        <dbReference type="EMBL" id="MDT0568872.1"/>
    </source>
</evidence>